<dbReference type="SMART" id="SM01321">
    <property type="entry name" value="Y1_Tnp"/>
    <property type="match status" value="1"/>
</dbReference>
<dbReference type="AlphaFoldDB" id="A0A368TN63"/>
<dbReference type="GO" id="GO:0006313">
    <property type="term" value="P:DNA transposition"/>
    <property type="evidence" value="ECO:0007669"/>
    <property type="project" value="InterPro"/>
</dbReference>
<dbReference type="Gene3D" id="3.30.70.1290">
    <property type="entry name" value="Transposase IS200-like"/>
    <property type="match status" value="1"/>
</dbReference>
<dbReference type="OrthoDB" id="9798161at2"/>
<accession>A0A368TN63</accession>
<dbReference type="EMBL" id="QPIJ01000073">
    <property type="protein sequence ID" value="RCV86115.1"/>
    <property type="molecule type" value="Genomic_DNA"/>
</dbReference>
<dbReference type="NCBIfam" id="NF033573">
    <property type="entry name" value="transpos_IS200"/>
    <property type="match status" value="1"/>
</dbReference>
<keyword evidence="3" id="KW-1185">Reference proteome</keyword>
<dbReference type="InterPro" id="IPR002686">
    <property type="entry name" value="Transposase_17"/>
</dbReference>
<dbReference type="GO" id="GO:0004803">
    <property type="term" value="F:transposase activity"/>
    <property type="evidence" value="ECO:0007669"/>
    <property type="project" value="InterPro"/>
</dbReference>
<organism evidence="2 3">
    <name type="scientific">Vreelandella rituensis</name>
    <dbReference type="NCBI Taxonomy" id="2282306"/>
    <lineage>
        <taxon>Bacteria</taxon>
        <taxon>Pseudomonadati</taxon>
        <taxon>Pseudomonadota</taxon>
        <taxon>Gammaproteobacteria</taxon>
        <taxon>Oceanospirillales</taxon>
        <taxon>Halomonadaceae</taxon>
        <taxon>Vreelandella</taxon>
    </lineage>
</organism>
<feature type="domain" description="Transposase IS200-like" evidence="1">
    <location>
        <begin position="8"/>
        <end position="128"/>
    </location>
</feature>
<dbReference type="SUPFAM" id="SSF143422">
    <property type="entry name" value="Transposase IS200-like"/>
    <property type="match status" value="1"/>
</dbReference>
<sequence>MKSHYHCVYDMKYHLVLVTKYRRKCFTAEMLERLEAIATELCLKWEVEVLEFGGKADHVHLLLNLNPTIQPSKLVNSLKTVTSRQIRKEFAEHLKQYYGKPVLWSRAYCLLTAGGAPIDVLKGYIENQDRPT</sequence>
<dbReference type="PANTHER" id="PTHR33360:SF2">
    <property type="entry name" value="TRANSPOSASE FOR INSERTION SEQUENCE ELEMENT IS200"/>
    <property type="match status" value="1"/>
</dbReference>
<dbReference type="Proteomes" id="UP000253204">
    <property type="component" value="Unassembled WGS sequence"/>
</dbReference>
<dbReference type="GO" id="GO:0003677">
    <property type="term" value="F:DNA binding"/>
    <property type="evidence" value="ECO:0007669"/>
    <property type="project" value="InterPro"/>
</dbReference>
<protein>
    <submittedName>
        <fullName evidence="2">IS200/IS605 family transposase</fullName>
    </submittedName>
</protein>
<comment type="caution">
    <text evidence="2">The sequence shown here is derived from an EMBL/GenBank/DDBJ whole genome shotgun (WGS) entry which is preliminary data.</text>
</comment>
<reference evidence="2 3" key="1">
    <citation type="submission" date="2018-07" db="EMBL/GenBank/DDBJ databases">
        <title>Halomonas rutogse sp. nov., isolated from Lake TangqianCo on Tibetan Plateau.</title>
        <authorList>
            <person name="Lu H."/>
            <person name="Xing P."/>
            <person name="Wu Q."/>
        </authorList>
    </citation>
    <scope>NUCLEOTIDE SEQUENCE [LARGE SCALE GENOMIC DNA]</scope>
    <source>
        <strain evidence="2 3">TQ8S</strain>
    </source>
</reference>
<dbReference type="RefSeq" id="WP_114488458.1">
    <property type="nucleotide sequence ID" value="NZ_CBCSHM010000039.1"/>
</dbReference>
<evidence type="ECO:0000313" key="2">
    <source>
        <dbReference type="EMBL" id="RCV86115.1"/>
    </source>
</evidence>
<evidence type="ECO:0000313" key="3">
    <source>
        <dbReference type="Proteomes" id="UP000253204"/>
    </source>
</evidence>
<proteinExistence type="predicted"/>
<dbReference type="PANTHER" id="PTHR33360">
    <property type="entry name" value="TRANSPOSASE FOR INSERTION SEQUENCE ELEMENT IS200"/>
    <property type="match status" value="1"/>
</dbReference>
<gene>
    <name evidence="2" type="primary">tnpA</name>
    <name evidence="2" type="ORF">DU506_19095</name>
</gene>
<dbReference type="Pfam" id="PF01797">
    <property type="entry name" value="Y1_Tnp"/>
    <property type="match status" value="1"/>
</dbReference>
<evidence type="ECO:0000259" key="1">
    <source>
        <dbReference type="SMART" id="SM01321"/>
    </source>
</evidence>
<dbReference type="InterPro" id="IPR036515">
    <property type="entry name" value="Transposase_17_sf"/>
</dbReference>
<name>A0A368TN63_9GAMM</name>